<dbReference type="Proteomes" id="UP001498398">
    <property type="component" value="Unassembled WGS sequence"/>
</dbReference>
<keyword evidence="2" id="KW-1185">Reference proteome</keyword>
<dbReference type="InterPro" id="IPR029071">
    <property type="entry name" value="Ubiquitin-like_domsf"/>
</dbReference>
<gene>
    <name evidence="1" type="ORF">VKT23_019608</name>
</gene>
<reference evidence="1 2" key="1">
    <citation type="submission" date="2024-01" db="EMBL/GenBank/DDBJ databases">
        <title>A draft genome for the cacao thread blight pathogen Marasmiellus scandens.</title>
        <authorList>
            <person name="Baruah I.K."/>
            <person name="Leung J."/>
            <person name="Bukari Y."/>
            <person name="Amoako-Attah I."/>
            <person name="Meinhardt L.W."/>
            <person name="Bailey B.A."/>
            <person name="Cohen S.P."/>
        </authorList>
    </citation>
    <scope>NUCLEOTIDE SEQUENCE [LARGE SCALE GENOMIC DNA]</scope>
    <source>
        <strain evidence="1 2">GH-19</strain>
    </source>
</reference>
<evidence type="ECO:0000313" key="1">
    <source>
        <dbReference type="EMBL" id="KAK7435486.1"/>
    </source>
</evidence>
<name>A0ABR1IKU0_9AGAR</name>
<organism evidence="1 2">
    <name type="scientific">Marasmiellus scandens</name>
    <dbReference type="NCBI Taxonomy" id="2682957"/>
    <lineage>
        <taxon>Eukaryota</taxon>
        <taxon>Fungi</taxon>
        <taxon>Dikarya</taxon>
        <taxon>Basidiomycota</taxon>
        <taxon>Agaricomycotina</taxon>
        <taxon>Agaricomycetes</taxon>
        <taxon>Agaricomycetidae</taxon>
        <taxon>Agaricales</taxon>
        <taxon>Marasmiineae</taxon>
        <taxon>Omphalotaceae</taxon>
        <taxon>Marasmiellus</taxon>
    </lineage>
</organism>
<dbReference type="CDD" id="cd17039">
    <property type="entry name" value="Ubl_ubiquitin_like"/>
    <property type="match status" value="1"/>
</dbReference>
<evidence type="ECO:0008006" key="3">
    <source>
        <dbReference type="Google" id="ProtNLM"/>
    </source>
</evidence>
<proteinExistence type="predicted"/>
<comment type="caution">
    <text evidence="1">The sequence shown here is derived from an EMBL/GenBank/DDBJ whole genome shotgun (WGS) entry which is preliminary data.</text>
</comment>
<dbReference type="SUPFAM" id="SSF54236">
    <property type="entry name" value="Ubiquitin-like"/>
    <property type="match status" value="1"/>
</dbReference>
<evidence type="ECO:0000313" key="2">
    <source>
        <dbReference type="Proteomes" id="UP001498398"/>
    </source>
</evidence>
<protein>
    <recommendedName>
        <fullName evidence="3">Ubiquitin-like domain-containing protein</fullName>
    </recommendedName>
</protein>
<dbReference type="EMBL" id="JBANRG010000106">
    <property type="protein sequence ID" value="KAK7435486.1"/>
    <property type="molecule type" value="Genomic_DNA"/>
</dbReference>
<sequence>MEICAGDLVAISEESWNIAMTDQGFPVNTIIVETAAEQEPIIKVTLHIPNLSLRSIGPKSREADMSIGLWTGIGELRTKIRDEAGYVPSRLLFSDGKVLDERCACEECGIRTGSVLQVSR</sequence>
<accession>A0ABR1IKU0</accession>